<dbReference type="SUPFAM" id="SSF46785">
    <property type="entry name" value="Winged helix' DNA-binding domain"/>
    <property type="match status" value="1"/>
</dbReference>
<feature type="domain" description="HTH gntR-type" evidence="4">
    <location>
        <begin position="10"/>
        <end position="78"/>
    </location>
</feature>
<dbReference type="GO" id="GO:0045892">
    <property type="term" value="P:negative regulation of DNA-templated transcription"/>
    <property type="evidence" value="ECO:0007669"/>
    <property type="project" value="TreeGrafter"/>
</dbReference>
<keyword evidence="3" id="KW-0804">Transcription</keyword>
<protein>
    <submittedName>
        <fullName evidence="5">GntR family transcriptional regulator</fullName>
    </submittedName>
</protein>
<dbReference type="Gene3D" id="3.40.1410.10">
    <property type="entry name" value="Chorismate lyase-like"/>
    <property type="match status" value="1"/>
</dbReference>
<dbReference type="Pfam" id="PF07702">
    <property type="entry name" value="UTRA"/>
    <property type="match status" value="1"/>
</dbReference>
<name>A0A3E3DYP0_9FIRM</name>
<dbReference type="GO" id="GO:0003677">
    <property type="term" value="F:DNA binding"/>
    <property type="evidence" value="ECO:0007669"/>
    <property type="project" value="UniProtKB-KW"/>
</dbReference>
<dbReference type="SUPFAM" id="SSF64288">
    <property type="entry name" value="Chorismate lyase-like"/>
    <property type="match status" value="1"/>
</dbReference>
<dbReference type="SMART" id="SM00345">
    <property type="entry name" value="HTH_GNTR"/>
    <property type="match status" value="1"/>
</dbReference>
<evidence type="ECO:0000256" key="1">
    <source>
        <dbReference type="ARBA" id="ARBA00023015"/>
    </source>
</evidence>
<evidence type="ECO:0000313" key="6">
    <source>
        <dbReference type="Proteomes" id="UP000261212"/>
    </source>
</evidence>
<evidence type="ECO:0000313" key="5">
    <source>
        <dbReference type="EMBL" id="RGD74411.1"/>
    </source>
</evidence>
<reference evidence="5 6" key="1">
    <citation type="submission" date="2018-08" db="EMBL/GenBank/DDBJ databases">
        <title>A genome reference for cultivated species of the human gut microbiota.</title>
        <authorList>
            <person name="Zou Y."/>
            <person name="Xue W."/>
            <person name="Luo G."/>
        </authorList>
    </citation>
    <scope>NUCLEOTIDE SEQUENCE [LARGE SCALE GENOMIC DNA]</scope>
    <source>
        <strain evidence="5 6">AM25-6</strain>
    </source>
</reference>
<evidence type="ECO:0000256" key="2">
    <source>
        <dbReference type="ARBA" id="ARBA00023125"/>
    </source>
</evidence>
<dbReference type="InterPro" id="IPR036390">
    <property type="entry name" value="WH_DNA-bd_sf"/>
</dbReference>
<dbReference type="FunFam" id="1.10.10.10:FF:000079">
    <property type="entry name" value="GntR family transcriptional regulator"/>
    <property type="match status" value="1"/>
</dbReference>
<dbReference type="Gene3D" id="1.10.10.10">
    <property type="entry name" value="Winged helix-like DNA-binding domain superfamily/Winged helix DNA-binding domain"/>
    <property type="match status" value="1"/>
</dbReference>
<dbReference type="Proteomes" id="UP000261212">
    <property type="component" value="Unassembled WGS sequence"/>
</dbReference>
<sequence length="244" mass="28673">MYNIDRNNSKPLYLQLEELIRESIEKGIYKRDEKIPSESELMNKYDLSRITVRNACNHLVKEGILYRVAGKGTFVSSPKIMTSSLAYMGFREQLERMGYETTTKLIEKSIIKSTPLISFNLNIEENSDVMFIKRLRLVDNEPISLHHTYLSYDKFKEIYSSDRLESEQLCVLIEDEYGITPKKVLETLESMTTTEEVSQIFETEKGYPLLILEDIMYEEEAKPYEYSKVIFRGDKVKLKYEFNN</sequence>
<dbReference type="InterPro" id="IPR050679">
    <property type="entry name" value="Bact_HTH_transcr_reg"/>
</dbReference>
<dbReference type="GO" id="GO:0003700">
    <property type="term" value="F:DNA-binding transcription factor activity"/>
    <property type="evidence" value="ECO:0007669"/>
    <property type="project" value="InterPro"/>
</dbReference>
<dbReference type="SMART" id="SM00866">
    <property type="entry name" value="UTRA"/>
    <property type="match status" value="1"/>
</dbReference>
<accession>A0A3E3DYP0</accession>
<dbReference type="PRINTS" id="PR00035">
    <property type="entry name" value="HTHGNTR"/>
</dbReference>
<dbReference type="EMBL" id="QUSM01000003">
    <property type="protein sequence ID" value="RGD74411.1"/>
    <property type="molecule type" value="Genomic_DNA"/>
</dbReference>
<evidence type="ECO:0000256" key="3">
    <source>
        <dbReference type="ARBA" id="ARBA00023163"/>
    </source>
</evidence>
<keyword evidence="2" id="KW-0238">DNA-binding</keyword>
<dbReference type="Pfam" id="PF00392">
    <property type="entry name" value="GntR"/>
    <property type="match status" value="1"/>
</dbReference>
<dbReference type="InterPro" id="IPR011663">
    <property type="entry name" value="UTRA"/>
</dbReference>
<dbReference type="InterPro" id="IPR000524">
    <property type="entry name" value="Tscrpt_reg_HTH_GntR"/>
</dbReference>
<dbReference type="PANTHER" id="PTHR44846:SF1">
    <property type="entry name" value="MANNOSYL-D-GLYCERATE TRANSPORT_METABOLISM SYSTEM REPRESSOR MNGR-RELATED"/>
    <property type="match status" value="1"/>
</dbReference>
<dbReference type="CDD" id="cd07377">
    <property type="entry name" value="WHTH_GntR"/>
    <property type="match status" value="1"/>
</dbReference>
<keyword evidence="1" id="KW-0805">Transcription regulation</keyword>
<organism evidence="5 6">
    <name type="scientific">Anaerofustis stercorihominis</name>
    <dbReference type="NCBI Taxonomy" id="214853"/>
    <lineage>
        <taxon>Bacteria</taxon>
        <taxon>Bacillati</taxon>
        <taxon>Bacillota</taxon>
        <taxon>Clostridia</taxon>
        <taxon>Eubacteriales</taxon>
        <taxon>Eubacteriaceae</taxon>
        <taxon>Anaerofustis</taxon>
    </lineage>
</organism>
<dbReference type="PANTHER" id="PTHR44846">
    <property type="entry name" value="MANNOSYL-D-GLYCERATE TRANSPORT/METABOLISM SYSTEM REPRESSOR MNGR-RELATED"/>
    <property type="match status" value="1"/>
</dbReference>
<dbReference type="InterPro" id="IPR036388">
    <property type="entry name" value="WH-like_DNA-bd_sf"/>
</dbReference>
<dbReference type="RefSeq" id="WP_117532128.1">
    <property type="nucleotide sequence ID" value="NZ_CAUFKS010000096.1"/>
</dbReference>
<comment type="caution">
    <text evidence="5">The sequence shown here is derived from an EMBL/GenBank/DDBJ whole genome shotgun (WGS) entry which is preliminary data.</text>
</comment>
<dbReference type="AlphaFoldDB" id="A0A3E3DYP0"/>
<gene>
    <name evidence="5" type="ORF">DW687_06495</name>
</gene>
<dbReference type="InterPro" id="IPR028978">
    <property type="entry name" value="Chorismate_lyase_/UTRA_dom_sf"/>
</dbReference>
<evidence type="ECO:0000259" key="4">
    <source>
        <dbReference type="PROSITE" id="PS50949"/>
    </source>
</evidence>
<dbReference type="PROSITE" id="PS50949">
    <property type="entry name" value="HTH_GNTR"/>
    <property type="match status" value="1"/>
</dbReference>
<proteinExistence type="predicted"/>